<comment type="caution">
    <text evidence="9">The sequence shown here is derived from an EMBL/GenBank/DDBJ whole genome shotgun (WGS) entry which is preliminary data.</text>
</comment>
<accession>A0A4R2FKJ1</accession>
<dbReference type="InterPro" id="IPR016152">
    <property type="entry name" value="PTrfase/Anion_transptr"/>
</dbReference>
<dbReference type="CDD" id="cd00211">
    <property type="entry name" value="PTS_IIA_fru"/>
    <property type="match status" value="1"/>
</dbReference>
<dbReference type="GO" id="GO:0008982">
    <property type="term" value="F:protein-N(PI)-phosphohistidine-sugar phosphotransferase activity"/>
    <property type="evidence" value="ECO:0007669"/>
    <property type="project" value="InterPro"/>
</dbReference>
<dbReference type="InterPro" id="IPR002178">
    <property type="entry name" value="PTS_EIIA_type-2_dom"/>
</dbReference>
<keyword evidence="3 9" id="KW-0808">Transferase</keyword>
<name>A0A4R2FKJ1_9GAMM</name>
<feature type="domain" description="PTS EIIA type-2" evidence="8">
    <location>
        <begin position="1"/>
        <end position="148"/>
    </location>
</feature>
<dbReference type="InterPro" id="IPR051541">
    <property type="entry name" value="PTS_SugarTrans_NitroReg"/>
</dbReference>
<dbReference type="EMBL" id="SLWF01000001">
    <property type="protein sequence ID" value="TCN90590.1"/>
    <property type="molecule type" value="Genomic_DNA"/>
</dbReference>
<evidence type="ECO:0000256" key="4">
    <source>
        <dbReference type="ARBA" id="ARBA00022777"/>
    </source>
</evidence>
<keyword evidence="10" id="KW-1185">Reference proteome</keyword>
<dbReference type="PANTHER" id="PTHR47738">
    <property type="entry name" value="PTS SYSTEM FRUCTOSE-LIKE EIIA COMPONENT-RELATED"/>
    <property type="match status" value="1"/>
</dbReference>
<evidence type="ECO:0000313" key="9">
    <source>
        <dbReference type="EMBL" id="TCN90590.1"/>
    </source>
</evidence>
<evidence type="ECO:0000256" key="3">
    <source>
        <dbReference type="ARBA" id="ARBA00022679"/>
    </source>
</evidence>
<dbReference type="GO" id="GO:0016301">
    <property type="term" value="F:kinase activity"/>
    <property type="evidence" value="ECO:0007669"/>
    <property type="project" value="UniProtKB-KW"/>
</dbReference>
<keyword evidence="2" id="KW-0963">Cytoplasm</keyword>
<evidence type="ECO:0000256" key="2">
    <source>
        <dbReference type="ARBA" id="ARBA00022490"/>
    </source>
</evidence>
<protein>
    <recommendedName>
        <fullName evidence="6">Nitrogen regulatory protein</fullName>
    </recommendedName>
    <alternativeName>
        <fullName evidence="7">Enzyme IIA-NTR</fullName>
    </alternativeName>
</protein>
<dbReference type="PANTHER" id="PTHR47738:SF1">
    <property type="entry name" value="NITROGEN REGULATORY PROTEIN"/>
    <property type="match status" value="1"/>
</dbReference>
<evidence type="ECO:0000256" key="7">
    <source>
        <dbReference type="ARBA" id="ARBA00082160"/>
    </source>
</evidence>
<dbReference type="FunFam" id="3.40.930.10:FF:000003">
    <property type="entry name" value="PTS IIA-like nitrogen regulatory protein PtsN"/>
    <property type="match status" value="1"/>
</dbReference>
<dbReference type="GO" id="GO:0030295">
    <property type="term" value="F:protein kinase activator activity"/>
    <property type="evidence" value="ECO:0007669"/>
    <property type="project" value="TreeGrafter"/>
</dbReference>
<dbReference type="InterPro" id="IPR006320">
    <property type="entry name" value="PTS_Nitro_regul"/>
</dbReference>
<evidence type="ECO:0000313" key="10">
    <source>
        <dbReference type="Proteomes" id="UP000294832"/>
    </source>
</evidence>
<organism evidence="9 10">
    <name type="scientific">Shewanella fodinae</name>
    <dbReference type="NCBI Taxonomy" id="552357"/>
    <lineage>
        <taxon>Bacteria</taxon>
        <taxon>Pseudomonadati</taxon>
        <taxon>Pseudomonadota</taxon>
        <taxon>Gammaproteobacteria</taxon>
        <taxon>Alteromonadales</taxon>
        <taxon>Shewanellaceae</taxon>
        <taxon>Shewanella</taxon>
    </lineage>
</organism>
<dbReference type="Pfam" id="PF00359">
    <property type="entry name" value="PTS_EIIA_2"/>
    <property type="match status" value="1"/>
</dbReference>
<dbReference type="AlphaFoldDB" id="A0A4R2FKJ1"/>
<reference evidence="9 10" key="1">
    <citation type="submission" date="2019-03" db="EMBL/GenBank/DDBJ databases">
        <title>Freshwater and sediment microbial communities from various areas in North America, analyzing microbe dynamics in response to fracking.</title>
        <authorList>
            <person name="Lamendella R."/>
        </authorList>
    </citation>
    <scope>NUCLEOTIDE SEQUENCE [LARGE SCALE GENOMIC DNA]</scope>
    <source>
        <strain evidence="9 10">74A</strain>
    </source>
</reference>
<evidence type="ECO:0000259" key="8">
    <source>
        <dbReference type="PROSITE" id="PS51094"/>
    </source>
</evidence>
<keyword evidence="4" id="KW-0418">Kinase</keyword>
<dbReference type="GO" id="GO:0009401">
    <property type="term" value="P:phosphoenolpyruvate-dependent sugar phosphotransferase system"/>
    <property type="evidence" value="ECO:0007669"/>
    <property type="project" value="InterPro"/>
</dbReference>
<dbReference type="Gene3D" id="3.40.930.10">
    <property type="entry name" value="Mannitol-specific EII, Chain A"/>
    <property type="match status" value="1"/>
</dbReference>
<dbReference type="Proteomes" id="UP000294832">
    <property type="component" value="Unassembled WGS sequence"/>
</dbReference>
<sequence length="148" mass="16024">MMELSTVLRPECTTCATPGSKKKVLELISELAAAQYPNLSSQAIFESLLAREKMGSTGIGNGIAIPHGRMPDITTPIAVLVKCNEPIAFDAIDNQPVDILFALVVPADQCQQHLSTLSAMAEKLSDKQILKQLRKATTKEELYQVITG</sequence>
<dbReference type="GO" id="GO:0005737">
    <property type="term" value="C:cytoplasm"/>
    <property type="evidence" value="ECO:0007669"/>
    <property type="project" value="UniProtKB-SubCell"/>
</dbReference>
<gene>
    <name evidence="9" type="ORF">EDC91_10160</name>
</gene>
<dbReference type="PROSITE" id="PS00372">
    <property type="entry name" value="PTS_EIIA_TYPE_2_HIS"/>
    <property type="match status" value="1"/>
</dbReference>
<comment type="function">
    <text evidence="5">Seems to have a role in regulating nitrogen assimilation.</text>
</comment>
<proteinExistence type="predicted"/>
<dbReference type="SUPFAM" id="SSF55804">
    <property type="entry name" value="Phoshotransferase/anion transport protein"/>
    <property type="match status" value="1"/>
</dbReference>
<comment type="subcellular location">
    <subcellularLocation>
        <location evidence="1">Cytoplasm</location>
    </subcellularLocation>
</comment>
<dbReference type="NCBIfam" id="TIGR01419">
    <property type="entry name" value="nitro_reg_IIA"/>
    <property type="match status" value="1"/>
</dbReference>
<evidence type="ECO:0000256" key="1">
    <source>
        <dbReference type="ARBA" id="ARBA00004496"/>
    </source>
</evidence>
<evidence type="ECO:0000256" key="6">
    <source>
        <dbReference type="ARBA" id="ARBA00070328"/>
    </source>
</evidence>
<evidence type="ECO:0000256" key="5">
    <source>
        <dbReference type="ARBA" id="ARBA00060266"/>
    </source>
</evidence>
<dbReference type="PROSITE" id="PS51094">
    <property type="entry name" value="PTS_EIIA_TYPE_2"/>
    <property type="match status" value="1"/>
</dbReference>